<dbReference type="EMBL" id="CAJVPP010003454">
    <property type="protein sequence ID" value="CAG8629657.1"/>
    <property type="molecule type" value="Genomic_DNA"/>
</dbReference>
<keyword evidence="2" id="KW-1185">Reference proteome</keyword>
<accession>A0A9N9D6I3</accession>
<name>A0A9N9D6I3_FUNMO</name>
<organism evidence="1 2">
    <name type="scientific">Funneliformis mosseae</name>
    <name type="common">Endomycorrhizal fungus</name>
    <name type="synonym">Glomus mosseae</name>
    <dbReference type="NCBI Taxonomy" id="27381"/>
    <lineage>
        <taxon>Eukaryota</taxon>
        <taxon>Fungi</taxon>
        <taxon>Fungi incertae sedis</taxon>
        <taxon>Mucoromycota</taxon>
        <taxon>Glomeromycotina</taxon>
        <taxon>Glomeromycetes</taxon>
        <taxon>Glomerales</taxon>
        <taxon>Glomeraceae</taxon>
        <taxon>Funneliformis</taxon>
    </lineage>
</organism>
<dbReference type="Proteomes" id="UP000789375">
    <property type="component" value="Unassembled WGS sequence"/>
</dbReference>
<reference evidence="1" key="1">
    <citation type="submission" date="2021-06" db="EMBL/GenBank/DDBJ databases">
        <authorList>
            <person name="Kallberg Y."/>
            <person name="Tangrot J."/>
            <person name="Rosling A."/>
        </authorList>
    </citation>
    <scope>NUCLEOTIDE SEQUENCE</scope>
    <source>
        <strain evidence="1">87-6 pot B 2015</strain>
    </source>
</reference>
<evidence type="ECO:0000313" key="2">
    <source>
        <dbReference type="Proteomes" id="UP000789375"/>
    </source>
</evidence>
<proteinExistence type="predicted"/>
<sequence length="110" mass="13043">MQSPNFSIFDKSYESFIPESIPIIMEPLKGDQFWPKQNKSPNKLKIFFSKKFKTLKHKVFHKYRKGKESVAIKEIMTSKIIYHTTFSTDEDKSEIDEIDEILDIYLSCQE</sequence>
<comment type="caution">
    <text evidence="1">The sequence shown here is derived from an EMBL/GenBank/DDBJ whole genome shotgun (WGS) entry which is preliminary data.</text>
</comment>
<dbReference type="AlphaFoldDB" id="A0A9N9D6I3"/>
<evidence type="ECO:0000313" key="1">
    <source>
        <dbReference type="EMBL" id="CAG8629657.1"/>
    </source>
</evidence>
<protein>
    <submittedName>
        <fullName evidence="1">2022_t:CDS:1</fullName>
    </submittedName>
</protein>
<gene>
    <name evidence="1" type="ORF">FMOSSE_LOCUS10417</name>
</gene>